<evidence type="ECO:0000313" key="3">
    <source>
        <dbReference type="Proteomes" id="UP001360560"/>
    </source>
</evidence>
<feature type="region of interest" description="Disordered" evidence="1">
    <location>
        <begin position="1"/>
        <end position="39"/>
    </location>
</feature>
<dbReference type="Proteomes" id="UP001360560">
    <property type="component" value="Unassembled WGS sequence"/>
</dbReference>
<comment type="caution">
    <text evidence="2">The sequence shown here is derived from an EMBL/GenBank/DDBJ whole genome shotgun (WGS) entry which is preliminary data.</text>
</comment>
<organism evidence="2 3">
    <name type="scientific">Saccharomycopsis crataegensis</name>
    <dbReference type="NCBI Taxonomy" id="43959"/>
    <lineage>
        <taxon>Eukaryota</taxon>
        <taxon>Fungi</taxon>
        <taxon>Dikarya</taxon>
        <taxon>Ascomycota</taxon>
        <taxon>Saccharomycotina</taxon>
        <taxon>Saccharomycetes</taxon>
        <taxon>Saccharomycopsidaceae</taxon>
        <taxon>Saccharomycopsis</taxon>
    </lineage>
</organism>
<keyword evidence="3" id="KW-1185">Reference proteome</keyword>
<evidence type="ECO:0000256" key="1">
    <source>
        <dbReference type="SAM" id="MobiDB-lite"/>
    </source>
</evidence>
<accession>A0AAV5QEH7</accession>
<dbReference type="EMBL" id="BTFZ01000001">
    <property type="protein sequence ID" value="GMM33064.1"/>
    <property type="molecule type" value="Genomic_DNA"/>
</dbReference>
<reference evidence="2 3" key="1">
    <citation type="journal article" date="2023" name="Elife">
        <title>Identification of key yeast species and microbe-microbe interactions impacting larval growth of Drosophila in the wild.</title>
        <authorList>
            <person name="Mure A."/>
            <person name="Sugiura Y."/>
            <person name="Maeda R."/>
            <person name="Honda K."/>
            <person name="Sakurai N."/>
            <person name="Takahashi Y."/>
            <person name="Watada M."/>
            <person name="Katoh T."/>
            <person name="Gotoh A."/>
            <person name="Gotoh Y."/>
            <person name="Taniguchi I."/>
            <person name="Nakamura K."/>
            <person name="Hayashi T."/>
            <person name="Katayama T."/>
            <person name="Uemura T."/>
            <person name="Hattori Y."/>
        </authorList>
    </citation>
    <scope>NUCLEOTIDE SEQUENCE [LARGE SCALE GENOMIC DNA]</scope>
    <source>
        <strain evidence="2 3">SC-9</strain>
    </source>
</reference>
<protein>
    <submittedName>
        <fullName evidence="2">Uncharacterized protein</fullName>
    </submittedName>
</protein>
<proteinExistence type="predicted"/>
<name>A0AAV5QEH7_9ASCO</name>
<dbReference type="AlphaFoldDB" id="A0AAV5QEH7"/>
<feature type="compositionally biased region" description="Polar residues" evidence="1">
    <location>
        <begin position="22"/>
        <end position="34"/>
    </location>
</feature>
<evidence type="ECO:0000313" key="2">
    <source>
        <dbReference type="EMBL" id="GMM33064.1"/>
    </source>
</evidence>
<dbReference type="RefSeq" id="XP_064850064.1">
    <property type="nucleotide sequence ID" value="XM_064993992.1"/>
</dbReference>
<gene>
    <name evidence="2" type="ORF">DASC09_003890</name>
</gene>
<sequence length="105" mass="12286">MHFDQTDRSAGYYKSRAKFSLQKPTTNPPTNHETSVGIPSAARSRAELNQYKIPTASDHVQDDNMMLQDTLKLENKYLEKEEENRHLKSLGTKIYNRKLNRSHWH</sequence>
<dbReference type="GeneID" id="90071043"/>